<dbReference type="EMBL" id="KI894020">
    <property type="protein sequence ID" value="OCF26003.1"/>
    <property type="molecule type" value="Genomic_DNA"/>
</dbReference>
<dbReference type="AlphaFoldDB" id="A0A1B9G4S1"/>
<dbReference type="KEGG" id="kbi:30208079"/>
<dbReference type="EMBL" id="CP144541">
    <property type="protein sequence ID" value="WVW78354.1"/>
    <property type="molecule type" value="Genomic_DNA"/>
</dbReference>
<evidence type="ECO:0000313" key="4">
    <source>
        <dbReference type="Proteomes" id="UP000092730"/>
    </source>
</evidence>
<dbReference type="GeneID" id="30208079"/>
<reference evidence="3" key="4">
    <citation type="submission" date="2024-02" db="EMBL/GenBank/DDBJ databases">
        <title>Comparative genomics of Cryptococcus and Kwoniella reveals pathogenesis evolution and contrasting modes of karyotype evolution via chromosome fusion or intercentromeric recombination.</title>
        <authorList>
            <person name="Coelho M.A."/>
            <person name="David-Palma M."/>
            <person name="Shea T."/>
            <person name="Bowers K."/>
            <person name="McGinley-Smith S."/>
            <person name="Mohammad A.W."/>
            <person name="Gnirke A."/>
            <person name="Yurkov A.M."/>
            <person name="Nowrousian M."/>
            <person name="Sun S."/>
            <person name="Cuomo C.A."/>
            <person name="Heitman J."/>
        </authorList>
    </citation>
    <scope>NUCLEOTIDE SEQUENCE</scope>
    <source>
        <strain evidence="3">CBS 10118</strain>
    </source>
</reference>
<dbReference type="RefSeq" id="XP_019047073.1">
    <property type="nucleotide sequence ID" value="XM_019190325.1"/>
</dbReference>
<feature type="compositionally biased region" description="Polar residues" evidence="1">
    <location>
        <begin position="126"/>
        <end position="142"/>
    </location>
</feature>
<proteinExistence type="predicted"/>
<evidence type="ECO:0000313" key="2">
    <source>
        <dbReference type="EMBL" id="OCF26003.1"/>
    </source>
</evidence>
<protein>
    <submittedName>
        <fullName evidence="2">Uncharacterized protein</fullName>
    </submittedName>
</protein>
<feature type="region of interest" description="Disordered" evidence="1">
    <location>
        <begin position="119"/>
        <end position="142"/>
    </location>
</feature>
<dbReference type="Proteomes" id="UP000092730">
    <property type="component" value="Chromosome 1"/>
</dbReference>
<feature type="region of interest" description="Disordered" evidence="1">
    <location>
        <begin position="341"/>
        <end position="374"/>
    </location>
</feature>
<accession>A0A1B9G4S1</accession>
<dbReference type="OrthoDB" id="10557436at2759"/>
<reference evidence="2" key="1">
    <citation type="submission" date="2013-07" db="EMBL/GenBank/DDBJ databases">
        <title>The Genome Sequence of Cryptococcus bestiolae CBS10118.</title>
        <authorList>
            <consortium name="The Broad Institute Genome Sequencing Platform"/>
            <person name="Cuomo C."/>
            <person name="Litvintseva A."/>
            <person name="Chen Y."/>
            <person name="Heitman J."/>
            <person name="Sun S."/>
            <person name="Springer D."/>
            <person name="Dromer F."/>
            <person name="Young S.K."/>
            <person name="Zeng Q."/>
            <person name="Gargeya S."/>
            <person name="Fitzgerald M."/>
            <person name="Abouelleil A."/>
            <person name="Alvarado L."/>
            <person name="Berlin A.M."/>
            <person name="Chapman S.B."/>
            <person name="Dewar J."/>
            <person name="Goldberg J."/>
            <person name="Griggs A."/>
            <person name="Gujja S."/>
            <person name="Hansen M."/>
            <person name="Howarth C."/>
            <person name="Imamovic A."/>
            <person name="Larimer J."/>
            <person name="McCowan C."/>
            <person name="Murphy C."/>
            <person name="Pearson M."/>
            <person name="Priest M."/>
            <person name="Roberts A."/>
            <person name="Saif S."/>
            <person name="Shea T."/>
            <person name="Sykes S."/>
            <person name="Wortman J."/>
            <person name="Nusbaum C."/>
            <person name="Birren B."/>
        </authorList>
    </citation>
    <scope>NUCLEOTIDE SEQUENCE [LARGE SCALE GENOMIC DNA]</scope>
    <source>
        <strain evidence="2">CBS 10118</strain>
    </source>
</reference>
<reference evidence="2" key="3">
    <citation type="submission" date="2014-01" db="EMBL/GenBank/DDBJ databases">
        <title>Evolution of pathogenesis and genome organization in the Tremellales.</title>
        <authorList>
            <person name="Cuomo C."/>
            <person name="Litvintseva A."/>
            <person name="Heitman J."/>
            <person name="Chen Y."/>
            <person name="Sun S."/>
            <person name="Springer D."/>
            <person name="Dromer F."/>
            <person name="Young S."/>
            <person name="Zeng Q."/>
            <person name="Chapman S."/>
            <person name="Gujja S."/>
            <person name="Saif S."/>
            <person name="Birren B."/>
        </authorList>
    </citation>
    <scope>NUCLEOTIDE SEQUENCE</scope>
    <source>
        <strain evidence="2">CBS 10118</strain>
    </source>
</reference>
<organism evidence="2">
    <name type="scientific">Kwoniella bestiolae CBS 10118</name>
    <dbReference type="NCBI Taxonomy" id="1296100"/>
    <lineage>
        <taxon>Eukaryota</taxon>
        <taxon>Fungi</taxon>
        <taxon>Dikarya</taxon>
        <taxon>Basidiomycota</taxon>
        <taxon>Agaricomycotina</taxon>
        <taxon>Tremellomycetes</taxon>
        <taxon>Tremellales</taxon>
        <taxon>Cryptococcaceae</taxon>
        <taxon>Kwoniella</taxon>
    </lineage>
</organism>
<evidence type="ECO:0000256" key="1">
    <source>
        <dbReference type="SAM" id="MobiDB-lite"/>
    </source>
</evidence>
<gene>
    <name evidence="2" type="ORF">I302_03680</name>
    <name evidence="3" type="ORF">I302_100308</name>
</gene>
<dbReference type="VEuPathDB" id="FungiDB:I302_03680"/>
<sequence length="374" mass="40751">MSYLVNLSPLSLSTGQIFDARSIHDASSFISGSGSASPGWSSALEQQNSMTDLSTHSYIPLTLHKEFPKVTVSQSTGSSITISVEYPNSTVVDVRLPVAIPNAISSSHQEINLDELYIPSEDPHSTDSTPRPLSLMSSSTATAPSIMSDITQEGDYEQEPATIHQVAHRPQIVEFEPMSYAASLIDPDEQPALDPLEVWNSIISNLSVEDIAKIYTPTEQSETQQPVWLSDTSTNVGTFNHDQALDECDKGLARTSSSVFSDAFSALFSRCSHAFDTLRGYVKRCTSDSRLDYDGLDPYAYDKQCQAQLEGSEQTDTLYSTENLPPVGHLPNGSQVALPKVRRKALAEDRLHDVDNPPPADHPGWSPSSQSMVA</sequence>
<name>A0A1B9G4S1_9TREE</name>
<feature type="compositionally biased region" description="Basic and acidic residues" evidence="1">
    <location>
        <begin position="345"/>
        <end position="355"/>
    </location>
</feature>
<keyword evidence="4" id="KW-1185">Reference proteome</keyword>
<evidence type="ECO:0000313" key="3">
    <source>
        <dbReference type="EMBL" id="WVW78354.1"/>
    </source>
</evidence>
<reference evidence="3" key="2">
    <citation type="submission" date="2013-07" db="EMBL/GenBank/DDBJ databases">
        <authorList>
            <consortium name="The Broad Institute Genome Sequencing Platform"/>
            <person name="Cuomo C."/>
            <person name="Litvintseva A."/>
            <person name="Chen Y."/>
            <person name="Heitman J."/>
            <person name="Sun S."/>
            <person name="Springer D."/>
            <person name="Dromer F."/>
            <person name="Young S.K."/>
            <person name="Zeng Q."/>
            <person name="Gargeya S."/>
            <person name="Fitzgerald M."/>
            <person name="Abouelleil A."/>
            <person name="Alvarado L."/>
            <person name="Berlin A.M."/>
            <person name="Chapman S.B."/>
            <person name="Dewar J."/>
            <person name="Goldberg J."/>
            <person name="Griggs A."/>
            <person name="Gujja S."/>
            <person name="Hansen M."/>
            <person name="Howarth C."/>
            <person name="Imamovic A."/>
            <person name="Larimer J."/>
            <person name="McCowan C."/>
            <person name="Murphy C."/>
            <person name="Pearson M."/>
            <person name="Priest M."/>
            <person name="Roberts A."/>
            <person name="Saif S."/>
            <person name="Shea T."/>
            <person name="Sykes S."/>
            <person name="Wortman J."/>
            <person name="Nusbaum C."/>
            <person name="Birren B."/>
        </authorList>
    </citation>
    <scope>NUCLEOTIDE SEQUENCE</scope>
    <source>
        <strain evidence="3">CBS 10118</strain>
    </source>
</reference>